<dbReference type="SUPFAM" id="SSF51182">
    <property type="entry name" value="RmlC-like cupins"/>
    <property type="match status" value="1"/>
</dbReference>
<proteinExistence type="predicted"/>
<dbReference type="KEGG" id="woc:BA177_01610"/>
<evidence type="ECO:0000313" key="2">
    <source>
        <dbReference type="EMBL" id="ANO52908.1"/>
    </source>
</evidence>
<dbReference type="InterPro" id="IPR008579">
    <property type="entry name" value="UGlyAH_Cupin_dom"/>
</dbReference>
<gene>
    <name evidence="2" type="ORF">BA177_01610</name>
</gene>
<dbReference type="Proteomes" id="UP000092695">
    <property type="component" value="Chromosome"/>
</dbReference>
<protein>
    <recommendedName>
        <fullName evidence="1">(S)-ureidoglycine aminohydrolase cupin domain-containing protein</fullName>
    </recommendedName>
</protein>
<organism evidence="2 3">
    <name type="scientific">Woeseia oceani</name>
    <dbReference type="NCBI Taxonomy" id="1548547"/>
    <lineage>
        <taxon>Bacteria</taxon>
        <taxon>Pseudomonadati</taxon>
        <taxon>Pseudomonadota</taxon>
        <taxon>Gammaproteobacteria</taxon>
        <taxon>Woeseiales</taxon>
        <taxon>Woeseiaceae</taxon>
        <taxon>Woeseia</taxon>
    </lineage>
</organism>
<dbReference type="EMBL" id="CP016268">
    <property type="protein sequence ID" value="ANO52908.1"/>
    <property type="molecule type" value="Genomic_DNA"/>
</dbReference>
<dbReference type="Gene3D" id="2.60.120.10">
    <property type="entry name" value="Jelly Rolls"/>
    <property type="match status" value="1"/>
</dbReference>
<dbReference type="STRING" id="1548547.BA177_01610"/>
<evidence type="ECO:0000313" key="3">
    <source>
        <dbReference type="Proteomes" id="UP000092695"/>
    </source>
</evidence>
<evidence type="ECO:0000259" key="1">
    <source>
        <dbReference type="Pfam" id="PF05899"/>
    </source>
</evidence>
<sequence>MVAGVILAAGTLVAANNDVVLPAKMSKADIAGDIFKRPDMIEKKHDDGRVTLDVTTLLSSDKKFASGMYKAGKSRFEATEPYGVDEFMYFLEGSVTLTSSDGSVQVINAGEAVTLPKEWTGIWETDGYTKIWVIYSEDGSGL</sequence>
<name>A0A193LKF4_9GAMM</name>
<accession>A0A193LKF4</accession>
<feature type="domain" description="(S)-ureidoglycine aminohydrolase cupin" evidence="1">
    <location>
        <begin position="59"/>
        <end position="126"/>
    </location>
</feature>
<reference evidence="2 3" key="1">
    <citation type="submission" date="2016-06" db="EMBL/GenBank/DDBJ databases">
        <title>Complete genome sequence of a deep-branching marine Gamma Proteobacterium Woeseia oceani type strain XK5.</title>
        <authorList>
            <person name="Mu D."/>
            <person name="Du Z."/>
        </authorList>
    </citation>
    <scope>NUCLEOTIDE SEQUENCE [LARGE SCALE GENOMIC DNA]</scope>
    <source>
        <strain evidence="2 3">XK5</strain>
    </source>
</reference>
<dbReference type="InterPro" id="IPR014710">
    <property type="entry name" value="RmlC-like_jellyroll"/>
</dbReference>
<dbReference type="Pfam" id="PF05899">
    <property type="entry name" value="Cupin_3"/>
    <property type="match status" value="1"/>
</dbReference>
<dbReference type="InterPro" id="IPR011051">
    <property type="entry name" value="RmlC_Cupin_sf"/>
</dbReference>
<keyword evidence="3" id="KW-1185">Reference proteome</keyword>
<dbReference type="AlphaFoldDB" id="A0A193LKF4"/>